<keyword evidence="1" id="KW-0472">Membrane</keyword>
<keyword evidence="1" id="KW-1133">Transmembrane helix</keyword>
<feature type="transmembrane region" description="Helical" evidence="1">
    <location>
        <begin position="131"/>
        <end position="153"/>
    </location>
</feature>
<evidence type="ECO:0000256" key="1">
    <source>
        <dbReference type="SAM" id="Phobius"/>
    </source>
</evidence>
<organism evidence="2">
    <name type="scientific">marine metagenome</name>
    <dbReference type="NCBI Taxonomy" id="408172"/>
    <lineage>
        <taxon>unclassified sequences</taxon>
        <taxon>metagenomes</taxon>
        <taxon>ecological metagenomes</taxon>
    </lineage>
</organism>
<proteinExistence type="predicted"/>
<evidence type="ECO:0008006" key="3">
    <source>
        <dbReference type="Google" id="ProtNLM"/>
    </source>
</evidence>
<gene>
    <name evidence="2" type="ORF">METZ01_LOCUS287986</name>
</gene>
<keyword evidence="1" id="KW-0812">Transmembrane</keyword>
<evidence type="ECO:0000313" key="2">
    <source>
        <dbReference type="EMBL" id="SVC35132.1"/>
    </source>
</evidence>
<feature type="transmembrane region" description="Helical" evidence="1">
    <location>
        <begin position="197"/>
        <end position="219"/>
    </location>
</feature>
<name>A0A382LJ71_9ZZZZ</name>
<feature type="transmembrane region" description="Helical" evidence="1">
    <location>
        <begin position="53"/>
        <end position="77"/>
    </location>
</feature>
<feature type="transmembrane region" description="Helical" evidence="1">
    <location>
        <begin position="12"/>
        <end position="33"/>
    </location>
</feature>
<feature type="transmembrane region" description="Helical" evidence="1">
    <location>
        <begin position="89"/>
        <end position="111"/>
    </location>
</feature>
<dbReference type="AlphaFoldDB" id="A0A382LJ71"/>
<dbReference type="EMBL" id="UINC01086555">
    <property type="protein sequence ID" value="SVC35132.1"/>
    <property type="molecule type" value="Genomic_DNA"/>
</dbReference>
<accession>A0A382LJ71</accession>
<sequence>MNNLSLTKLGGQCLIAGGIISFIPFLLQILIGGPPPDNVNIFSFFANTTAEGGSLSILYTIMSTFGIALVMYGVSNLNSFLQGQKKEPLLSLGTFLFLIGNFAIMIAWSLDPAIIIAKDSANIANMFISEMSMFCLFGPIAFLGSGLVSLVLAKKEFGNPIFMKISATLFFIVALVFLYTVFKIADPSTHNSESTVLPLFASISIAQIVILIWQFMVGLKMMKN</sequence>
<reference evidence="2" key="1">
    <citation type="submission" date="2018-05" db="EMBL/GenBank/DDBJ databases">
        <authorList>
            <person name="Lanie J.A."/>
            <person name="Ng W.-L."/>
            <person name="Kazmierczak K.M."/>
            <person name="Andrzejewski T.M."/>
            <person name="Davidsen T.M."/>
            <person name="Wayne K.J."/>
            <person name="Tettelin H."/>
            <person name="Glass J.I."/>
            <person name="Rusch D."/>
            <person name="Podicherti R."/>
            <person name="Tsui H.-C.T."/>
            <person name="Winkler M.E."/>
        </authorList>
    </citation>
    <scope>NUCLEOTIDE SEQUENCE</scope>
</reference>
<feature type="transmembrane region" description="Helical" evidence="1">
    <location>
        <begin position="165"/>
        <end position="185"/>
    </location>
</feature>
<protein>
    <recommendedName>
        <fullName evidence="3">DUF998 domain-containing protein</fullName>
    </recommendedName>
</protein>